<accession>A0ABD6C832</accession>
<proteinExistence type="predicted"/>
<dbReference type="InterPro" id="IPR027417">
    <property type="entry name" value="P-loop_NTPase"/>
</dbReference>
<dbReference type="CDD" id="cd03230">
    <property type="entry name" value="ABC_DR_subfamily_A"/>
    <property type="match status" value="1"/>
</dbReference>
<evidence type="ECO:0000256" key="1">
    <source>
        <dbReference type="ARBA" id="ARBA00022448"/>
    </source>
</evidence>
<dbReference type="GO" id="GO:0005524">
    <property type="term" value="F:ATP binding"/>
    <property type="evidence" value="ECO:0007669"/>
    <property type="project" value="UniProtKB-KW"/>
</dbReference>
<keyword evidence="6" id="KW-1185">Reference proteome</keyword>
<dbReference type="RefSeq" id="WP_247376663.1">
    <property type="nucleotide sequence ID" value="NZ_JALLGV010000003.1"/>
</dbReference>
<dbReference type="PANTHER" id="PTHR42939:SF1">
    <property type="entry name" value="ABC TRANSPORTER ATP-BINDING PROTEIN ALBC-RELATED"/>
    <property type="match status" value="1"/>
</dbReference>
<dbReference type="PANTHER" id="PTHR42939">
    <property type="entry name" value="ABC TRANSPORTER ATP-BINDING PROTEIN ALBC-RELATED"/>
    <property type="match status" value="1"/>
</dbReference>
<dbReference type="Proteomes" id="UP001597119">
    <property type="component" value="Unassembled WGS sequence"/>
</dbReference>
<dbReference type="InterPro" id="IPR051782">
    <property type="entry name" value="ABC_Transporter_VariousFunc"/>
</dbReference>
<evidence type="ECO:0000313" key="6">
    <source>
        <dbReference type="Proteomes" id="UP001597119"/>
    </source>
</evidence>
<dbReference type="Gene3D" id="3.40.50.300">
    <property type="entry name" value="P-loop containing nucleotide triphosphate hydrolases"/>
    <property type="match status" value="1"/>
</dbReference>
<dbReference type="InterPro" id="IPR003593">
    <property type="entry name" value="AAA+_ATPase"/>
</dbReference>
<gene>
    <name evidence="5" type="ORF">ACFR9U_03465</name>
</gene>
<keyword evidence="2" id="KW-0547">Nucleotide-binding</keyword>
<organism evidence="5 6">
    <name type="scientific">Halorientalis brevis</name>
    <dbReference type="NCBI Taxonomy" id="1126241"/>
    <lineage>
        <taxon>Archaea</taxon>
        <taxon>Methanobacteriati</taxon>
        <taxon>Methanobacteriota</taxon>
        <taxon>Stenosarchaea group</taxon>
        <taxon>Halobacteria</taxon>
        <taxon>Halobacteriales</taxon>
        <taxon>Haloarculaceae</taxon>
        <taxon>Halorientalis</taxon>
    </lineage>
</organism>
<evidence type="ECO:0000313" key="5">
    <source>
        <dbReference type="EMBL" id="MFD1586027.1"/>
    </source>
</evidence>
<name>A0ABD6C832_9EURY</name>
<dbReference type="EMBL" id="JBHUDJ010000001">
    <property type="protein sequence ID" value="MFD1586027.1"/>
    <property type="molecule type" value="Genomic_DNA"/>
</dbReference>
<evidence type="ECO:0000256" key="3">
    <source>
        <dbReference type="ARBA" id="ARBA00022840"/>
    </source>
</evidence>
<evidence type="ECO:0000256" key="2">
    <source>
        <dbReference type="ARBA" id="ARBA00022741"/>
    </source>
</evidence>
<feature type="domain" description="ABC transporter" evidence="4">
    <location>
        <begin position="4"/>
        <end position="228"/>
    </location>
</feature>
<dbReference type="InterPro" id="IPR003439">
    <property type="entry name" value="ABC_transporter-like_ATP-bd"/>
</dbReference>
<dbReference type="SUPFAM" id="SSF52540">
    <property type="entry name" value="P-loop containing nucleoside triphosphate hydrolases"/>
    <property type="match status" value="1"/>
</dbReference>
<evidence type="ECO:0000259" key="4">
    <source>
        <dbReference type="PROSITE" id="PS50893"/>
    </source>
</evidence>
<sequence>MTRLAVDGLSKRFGQFDALRAVDLEVSDGEFLGLFGPNGAGKSTLIRLLSTLATPTEGTVLLDGEPLGEASDAVRGRLGVVTHDTMLYDDLTARENLRLHARLHGVDADRCETLLDRVGLAHRASERPNAFSHGMRKRLSFARALLHDPDVLLLDEPYAGLDQRAAATLSDVLTDVSDRLVVMATHDFDRGFEHCDRAVVLDRGQVQLDARADEYADHGAFERAYREAVGLEGT</sequence>
<dbReference type="PROSITE" id="PS00211">
    <property type="entry name" value="ABC_TRANSPORTER_1"/>
    <property type="match status" value="1"/>
</dbReference>
<dbReference type="AlphaFoldDB" id="A0ABD6C832"/>
<keyword evidence="3 5" id="KW-0067">ATP-binding</keyword>
<reference evidence="5 6" key="1">
    <citation type="journal article" date="2019" name="Int. J. Syst. Evol. Microbiol.">
        <title>The Global Catalogue of Microorganisms (GCM) 10K type strain sequencing project: providing services to taxonomists for standard genome sequencing and annotation.</title>
        <authorList>
            <consortium name="The Broad Institute Genomics Platform"/>
            <consortium name="The Broad Institute Genome Sequencing Center for Infectious Disease"/>
            <person name="Wu L."/>
            <person name="Ma J."/>
        </authorList>
    </citation>
    <scope>NUCLEOTIDE SEQUENCE [LARGE SCALE GENOMIC DNA]</scope>
    <source>
        <strain evidence="5 6">CGMCC 1.12125</strain>
    </source>
</reference>
<dbReference type="InterPro" id="IPR017871">
    <property type="entry name" value="ABC_transporter-like_CS"/>
</dbReference>
<keyword evidence="1" id="KW-0813">Transport</keyword>
<dbReference type="PROSITE" id="PS50893">
    <property type="entry name" value="ABC_TRANSPORTER_2"/>
    <property type="match status" value="1"/>
</dbReference>
<dbReference type="SMART" id="SM00382">
    <property type="entry name" value="AAA"/>
    <property type="match status" value="1"/>
</dbReference>
<protein>
    <submittedName>
        <fullName evidence="5">ABC transporter ATP-binding protein</fullName>
    </submittedName>
</protein>
<comment type="caution">
    <text evidence="5">The sequence shown here is derived from an EMBL/GenBank/DDBJ whole genome shotgun (WGS) entry which is preliminary data.</text>
</comment>
<dbReference type="Pfam" id="PF00005">
    <property type="entry name" value="ABC_tran"/>
    <property type="match status" value="1"/>
</dbReference>